<reference evidence="2" key="1">
    <citation type="submission" date="2020-05" db="EMBL/GenBank/DDBJ databases">
        <title>Chitinophaga laudate sp. nov., isolated from a tropical peat swamp.</title>
        <authorList>
            <person name="Goh C.B.S."/>
            <person name="Lee M.S."/>
            <person name="Parimannan S."/>
            <person name="Pasbakhsh P."/>
            <person name="Yule C.M."/>
            <person name="Rajandas H."/>
            <person name="Loke S."/>
            <person name="Croft L."/>
            <person name="Tan J.B.L."/>
        </authorList>
    </citation>
    <scope>NUCLEOTIDE SEQUENCE</scope>
    <source>
        <strain evidence="2">Mgbs1</strain>
    </source>
</reference>
<proteinExistence type="predicted"/>
<dbReference type="Proteomes" id="UP000281028">
    <property type="component" value="Unassembled WGS sequence"/>
</dbReference>
<evidence type="ECO:0000313" key="2">
    <source>
        <dbReference type="EMBL" id="NSL85274.1"/>
    </source>
</evidence>
<dbReference type="InterPro" id="IPR002909">
    <property type="entry name" value="IPT_dom"/>
</dbReference>
<dbReference type="Gene3D" id="2.120.10.30">
    <property type="entry name" value="TolB, C-terminal domain"/>
    <property type="match status" value="2"/>
</dbReference>
<dbReference type="InterPro" id="IPR011042">
    <property type="entry name" value="6-blade_b-propeller_TolB-like"/>
</dbReference>
<dbReference type="OrthoDB" id="670826at2"/>
<gene>
    <name evidence="2" type="ORF">ECE50_000415</name>
</gene>
<dbReference type="InterPro" id="IPR014756">
    <property type="entry name" value="Ig_E-set"/>
</dbReference>
<dbReference type="CDD" id="cd00603">
    <property type="entry name" value="IPT_PCSR"/>
    <property type="match status" value="3"/>
</dbReference>
<dbReference type="SUPFAM" id="SSF63829">
    <property type="entry name" value="Calcium-dependent phosphotriesterase"/>
    <property type="match status" value="1"/>
</dbReference>
<dbReference type="InterPro" id="IPR013783">
    <property type="entry name" value="Ig-like_fold"/>
</dbReference>
<dbReference type="InterPro" id="IPR052387">
    <property type="entry name" value="Fibrocystin"/>
</dbReference>
<keyword evidence="3" id="KW-1185">Reference proteome</keyword>
<dbReference type="Pfam" id="PF01833">
    <property type="entry name" value="TIG"/>
    <property type="match status" value="5"/>
</dbReference>
<dbReference type="CDD" id="cd00102">
    <property type="entry name" value="IPT"/>
    <property type="match status" value="1"/>
</dbReference>
<dbReference type="EMBL" id="RIAR02000001">
    <property type="protein sequence ID" value="NSL85274.1"/>
    <property type="molecule type" value="Genomic_DNA"/>
</dbReference>
<evidence type="ECO:0000256" key="1">
    <source>
        <dbReference type="ARBA" id="ARBA00022729"/>
    </source>
</evidence>
<dbReference type="SMART" id="SM00429">
    <property type="entry name" value="IPT"/>
    <property type="match status" value="5"/>
</dbReference>
<dbReference type="PANTHER" id="PTHR46769:SF2">
    <property type="entry name" value="FIBROCYSTIN-L ISOFORM 2 PRECURSOR-RELATED"/>
    <property type="match status" value="1"/>
</dbReference>
<dbReference type="PANTHER" id="PTHR46769">
    <property type="entry name" value="POLYCYSTIC KIDNEY AND HEPATIC DISEASE 1 (AUTOSOMAL RECESSIVE)-LIKE 1"/>
    <property type="match status" value="1"/>
</dbReference>
<dbReference type="Gene3D" id="2.60.40.10">
    <property type="entry name" value="Immunoglobulins"/>
    <property type="match status" value="5"/>
</dbReference>
<dbReference type="SUPFAM" id="SSF81296">
    <property type="entry name" value="E set domains"/>
    <property type="match status" value="5"/>
</dbReference>
<comment type="caution">
    <text evidence="2">The sequence shown here is derived from an EMBL/GenBank/DDBJ whole genome shotgun (WGS) entry which is preliminary data.</text>
</comment>
<evidence type="ECO:0000313" key="3">
    <source>
        <dbReference type="Proteomes" id="UP000281028"/>
    </source>
</evidence>
<organism evidence="2 3">
    <name type="scientific">Chitinophaga solisilvae</name>
    <dbReference type="NCBI Taxonomy" id="1233460"/>
    <lineage>
        <taxon>Bacteria</taxon>
        <taxon>Pseudomonadati</taxon>
        <taxon>Bacteroidota</taxon>
        <taxon>Chitinophagia</taxon>
        <taxon>Chitinophagales</taxon>
        <taxon>Chitinophagaceae</taxon>
        <taxon>Chitinophaga</taxon>
    </lineage>
</organism>
<name>A0A3S1CSK4_9BACT</name>
<sequence>MKKIITYLISLVLIVFIGLTEACKKNDPPIAASLAVRSYYPNSGNAGTLITIQGTGLLAKGTVMFGDKAAEVLNFNDTSMVVRAPENEATVKLTLVTTDKTINIGNYTYQQLSVHGFSPMNGAAGMQIRISGEGFGNTHSPAVVTINGVSASVVSVSDTLIVAEVPEKAGSGPVMVAVDGKTSSGANFRFQSVTGIKPRTGGAGTKVTISGEGFEGTAAGNIVDFNGKAAKVLEVSATNLVVEAPEGVATGPVAVTINGQKTTGPAFTTVPPPTIVSVTPLSGPKGLDMTINGINFSTLPEENVVTINGTAVPVKTATATRLTLILPGGTGDGKVMVSVNDQKVEGPQFKDQNLGITLVNPATGLAGTKVTITGAGFSAVAEENIVTFNGVAAIVESATETSLVVTTPANLTSGQLVVKRAALEARAPNEFFRAGVQTLYGGPGTGSFIGGSSSGIAIDSKGNVYVSSRSDRTIRKITPDGQAVIWAGKLNEFGSEDGPLSAATFGSINGIVIDASDNMYVAESNYANNIRKITPNGMVTTLKTGLPYAGRVFLNKAGELYITQMYQGILKVHANGATEKVFGATASDACSPAFDLAGNIYFLNDDYNTYISFLPARGAAIIEYIGQSEGGYQDGPRSSALLGAAPSGLVLDGEGNLLIWDKWNYSVRKYNVVSGEVTTMMKAASGYGDGAFDQAKFSPFVTGMAIGKDGSIYVIDANNSAVRKLFLR</sequence>
<accession>A0A3S1CSK4</accession>
<dbReference type="AlphaFoldDB" id="A0A3S1CSK4"/>
<keyword evidence="1" id="KW-0732">Signal</keyword>
<protein>
    <submittedName>
        <fullName evidence="2">Uncharacterized protein</fullName>
    </submittedName>
</protein>